<dbReference type="SUPFAM" id="SSF142433">
    <property type="entry name" value="CinA-like"/>
    <property type="match status" value="1"/>
</dbReference>
<dbReference type="InterPro" id="IPR001453">
    <property type="entry name" value="MoaB/Mog_dom"/>
</dbReference>
<name>A0A9D1EUZ2_9FIRM</name>
<organism evidence="3 4">
    <name type="scientific">Candidatus Limivivens intestinipullorum</name>
    <dbReference type="NCBI Taxonomy" id="2840858"/>
    <lineage>
        <taxon>Bacteria</taxon>
        <taxon>Bacillati</taxon>
        <taxon>Bacillota</taxon>
        <taxon>Clostridia</taxon>
        <taxon>Lachnospirales</taxon>
        <taxon>Lachnospiraceae</taxon>
        <taxon>Lachnospiraceae incertae sedis</taxon>
        <taxon>Candidatus Limivivens</taxon>
    </lineage>
</organism>
<dbReference type="InterPro" id="IPR036653">
    <property type="entry name" value="CinA-like_C"/>
</dbReference>
<dbReference type="EMBL" id="DVIQ01000075">
    <property type="protein sequence ID" value="HIS32324.1"/>
    <property type="molecule type" value="Genomic_DNA"/>
</dbReference>
<proteinExistence type="inferred from homology"/>
<dbReference type="InterPro" id="IPR036425">
    <property type="entry name" value="MoaB/Mog-like_dom_sf"/>
</dbReference>
<feature type="domain" description="MoaB/Mog" evidence="2">
    <location>
        <begin position="4"/>
        <end position="171"/>
    </location>
</feature>
<dbReference type="Proteomes" id="UP000823935">
    <property type="component" value="Unassembled WGS sequence"/>
</dbReference>
<dbReference type="PANTHER" id="PTHR13939">
    <property type="entry name" value="NICOTINAMIDE-NUCLEOTIDE AMIDOHYDROLASE PNCC"/>
    <property type="match status" value="1"/>
</dbReference>
<dbReference type="Gene3D" id="3.90.950.20">
    <property type="entry name" value="CinA-like"/>
    <property type="match status" value="1"/>
</dbReference>
<dbReference type="InterPro" id="IPR050101">
    <property type="entry name" value="CinA"/>
</dbReference>
<sequence>MVVELIAVGTELLLGNIVNTNAAYLSRQCAALGLSMYHQSVVGDNGERLAETLRMALDRSDVVILSGGLGPTQDDLTKETAAKVCGLPLVEDRHSRERIEEYFKNSQFRIITDNNWKQAMVPKGAIVVDNDNGTAPGLIIEKDGKSVILLPGPPNELIPMFEKDIYPYLHKLQPDTISSVMVKVCGLGESYVETQIRDLIDQQTNPTIATYAKTGEVHMRVTAKAADEKEAKKLIKPMVKELKKRFGNNVYTTDEKMTLEETVVNLLKEKGFTLTTAESCTGGLLGARLTNVPGVSEVYKQGFITYSNRAKRKLLDVKKNTLKMYGAVSDKTAKEMAKNGAFITGSDVCVSITGLAGPEGGTPDKPVGLVYIACCCHDRVLVNEFHFKGSRSKIREYAVVRALTLLREAILEEEPRQ</sequence>
<dbReference type="NCBIfam" id="TIGR00200">
    <property type="entry name" value="cinA_nterm"/>
    <property type="match status" value="1"/>
</dbReference>
<gene>
    <name evidence="1" type="primary">cinA</name>
    <name evidence="3" type="ORF">IAB44_12390</name>
</gene>
<reference evidence="3" key="2">
    <citation type="journal article" date="2021" name="PeerJ">
        <title>Extensive microbial diversity within the chicken gut microbiome revealed by metagenomics and culture.</title>
        <authorList>
            <person name="Gilroy R."/>
            <person name="Ravi A."/>
            <person name="Getino M."/>
            <person name="Pursley I."/>
            <person name="Horton D.L."/>
            <person name="Alikhan N.F."/>
            <person name="Baker D."/>
            <person name="Gharbi K."/>
            <person name="Hall N."/>
            <person name="Watson M."/>
            <person name="Adriaenssens E.M."/>
            <person name="Foster-Nyarko E."/>
            <person name="Jarju S."/>
            <person name="Secka A."/>
            <person name="Antonio M."/>
            <person name="Oren A."/>
            <person name="Chaudhuri R.R."/>
            <person name="La Ragione R."/>
            <person name="Hildebrand F."/>
            <person name="Pallen M.J."/>
        </authorList>
    </citation>
    <scope>NUCLEOTIDE SEQUENCE</scope>
    <source>
        <strain evidence="3">CHK190-19873</strain>
    </source>
</reference>
<dbReference type="Pfam" id="PF18146">
    <property type="entry name" value="CinA_KH"/>
    <property type="match status" value="1"/>
</dbReference>
<evidence type="ECO:0000313" key="3">
    <source>
        <dbReference type="EMBL" id="HIS32324.1"/>
    </source>
</evidence>
<evidence type="ECO:0000313" key="4">
    <source>
        <dbReference type="Proteomes" id="UP000823935"/>
    </source>
</evidence>
<dbReference type="SMART" id="SM00852">
    <property type="entry name" value="MoCF_biosynth"/>
    <property type="match status" value="1"/>
</dbReference>
<dbReference type="HAMAP" id="MF_00226_B">
    <property type="entry name" value="CinA_B"/>
    <property type="match status" value="1"/>
</dbReference>
<dbReference type="NCBIfam" id="TIGR00199">
    <property type="entry name" value="PncC_domain"/>
    <property type="match status" value="1"/>
</dbReference>
<comment type="similarity">
    <text evidence="1">Belongs to the CinA family.</text>
</comment>
<dbReference type="PANTHER" id="PTHR13939:SF0">
    <property type="entry name" value="NMN AMIDOHYDROLASE-LIKE PROTEIN YFAY"/>
    <property type="match status" value="1"/>
</dbReference>
<evidence type="ECO:0000259" key="2">
    <source>
        <dbReference type="SMART" id="SM00852"/>
    </source>
</evidence>
<reference evidence="3" key="1">
    <citation type="submission" date="2020-10" db="EMBL/GenBank/DDBJ databases">
        <authorList>
            <person name="Gilroy R."/>
        </authorList>
    </citation>
    <scope>NUCLEOTIDE SEQUENCE</scope>
    <source>
        <strain evidence="3">CHK190-19873</strain>
    </source>
</reference>
<accession>A0A9D1EUZ2</accession>
<dbReference type="Gene3D" id="3.40.980.10">
    <property type="entry name" value="MoaB/Mog-like domain"/>
    <property type="match status" value="1"/>
</dbReference>
<dbReference type="SUPFAM" id="SSF53218">
    <property type="entry name" value="Molybdenum cofactor biosynthesis proteins"/>
    <property type="match status" value="1"/>
</dbReference>
<protein>
    <recommendedName>
        <fullName evidence="1">Putative competence-damage inducible protein</fullName>
    </recommendedName>
</protein>
<evidence type="ECO:0000256" key="1">
    <source>
        <dbReference type="HAMAP-Rule" id="MF_00226"/>
    </source>
</evidence>
<dbReference type="InterPro" id="IPR008136">
    <property type="entry name" value="CinA_C"/>
</dbReference>
<dbReference type="Pfam" id="PF02464">
    <property type="entry name" value="CinA"/>
    <property type="match status" value="1"/>
</dbReference>
<dbReference type="NCBIfam" id="NF001813">
    <property type="entry name" value="PRK00549.1"/>
    <property type="match status" value="1"/>
</dbReference>
<dbReference type="NCBIfam" id="TIGR00177">
    <property type="entry name" value="molyb_syn"/>
    <property type="match status" value="1"/>
</dbReference>
<dbReference type="InterPro" id="IPR041424">
    <property type="entry name" value="CinA_KH"/>
</dbReference>
<dbReference type="Pfam" id="PF00994">
    <property type="entry name" value="MoCF_biosynth"/>
    <property type="match status" value="1"/>
</dbReference>
<dbReference type="CDD" id="cd00885">
    <property type="entry name" value="cinA"/>
    <property type="match status" value="1"/>
</dbReference>
<dbReference type="Gene3D" id="3.30.70.2860">
    <property type="match status" value="1"/>
</dbReference>
<dbReference type="AlphaFoldDB" id="A0A9D1EUZ2"/>
<comment type="caution">
    <text evidence="3">The sequence shown here is derived from an EMBL/GenBank/DDBJ whole genome shotgun (WGS) entry which is preliminary data.</text>
</comment>
<dbReference type="PIRSF" id="PIRSF006728">
    <property type="entry name" value="CinA"/>
    <property type="match status" value="1"/>
</dbReference>
<dbReference type="InterPro" id="IPR008135">
    <property type="entry name" value="Competence-induced_CinA"/>
</dbReference>